<dbReference type="CDD" id="cd18787">
    <property type="entry name" value="SF2_C_DEAD"/>
    <property type="match status" value="1"/>
</dbReference>
<name>A0A7E4V5A7_PANRE</name>
<dbReference type="PROSITE" id="PS51195">
    <property type="entry name" value="Q_MOTIF"/>
    <property type="match status" value="1"/>
</dbReference>
<dbReference type="GO" id="GO:0003676">
    <property type="term" value="F:nucleic acid binding"/>
    <property type="evidence" value="ECO:0007669"/>
    <property type="project" value="InterPro"/>
</dbReference>
<dbReference type="PROSITE" id="PS51192">
    <property type="entry name" value="HELICASE_ATP_BIND_1"/>
    <property type="match status" value="1"/>
</dbReference>
<dbReference type="InterPro" id="IPR011545">
    <property type="entry name" value="DEAD/DEAH_box_helicase_dom"/>
</dbReference>
<feature type="domain" description="Helicase C-terminal" evidence="9">
    <location>
        <begin position="665"/>
        <end position="813"/>
    </location>
</feature>
<dbReference type="EC" id="3.6.4.13" evidence="1"/>
<reference evidence="11" key="1">
    <citation type="journal article" date="2013" name="Genetics">
        <title>The draft genome and transcriptome of Panagrellus redivivus are shaped by the harsh demands of a free-living lifestyle.</title>
        <authorList>
            <person name="Srinivasan J."/>
            <person name="Dillman A.R."/>
            <person name="Macchietto M.G."/>
            <person name="Heikkinen L."/>
            <person name="Lakso M."/>
            <person name="Fracchia K.M."/>
            <person name="Antoshechkin I."/>
            <person name="Mortazavi A."/>
            <person name="Wong G."/>
            <person name="Sternberg P.W."/>
        </authorList>
    </citation>
    <scope>NUCLEOTIDE SEQUENCE [LARGE SCALE GENOMIC DNA]</scope>
    <source>
        <strain evidence="11">MT8872</strain>
    </source>
</reference>
<dbReference type="InterPro" id="IPR000629">
    <property type="entry name" value="RNA-helicase_DEAD-box_CS"/>
</dbReference>
<dbReference type="SUPFAM" id="SSF52540">
    <property type="entry name" value="P-loop containing nucleoside triphosphate hydrolases"/>
    <property type="match status" value="1"/>
</dbReference>
<dbReference type="SMART" id="SM00490">
    <property type="entry name" value="HELICc"/>
    <property type="match status" value="1"/>
</dbReference>
<evidence type="ECO:0000259" key="10">
    <source>
        <dbReference type="PROSITE" id="PS51195"/>
    </source>
</evidence>
<feature type="compositionally biased region" description="Polar residues" evidence="7">
    <location>
        <begin position="278"/>
        <end position="291"/>
    </location>
</feature>
<organism evidence="11 12">
    <name type="scientific">Panagrellus redivivus</name>
    <name type="common">Microworm</name>
    <dbReference type="NCBI Taxonomy" id="6233"/>
    <lineage>
        <taxon>Eukaryota</taxon>
        <taxon>Metazoa</taxon>
        <taxon>Ecdysozoa</taxon>
        <taxon>Nematoda</taxon>
        <taxon>Chromadorea</taxon>
        <taxon>Rhabditida</taxon>
        <taxon>Tylenchina</taxon>
        <taxon>Panagrolaimomorpha</taxon>
        <taxon>Panagrolaimoidea</taxon>
        <taxon>Panagrolaimidae</taxon>
        <taxon>Panagrellus</taxon>
    </lineage>
</organism>
<dbReference type="GO" id="GO:0043186">
    <property type="term" value="C:P granule"/>
    <property type="evidence" value="ECO:0007669"/>
    <property type="project" value="UniProtKB-ARBA"/>
</dbReference>
<keyword evidence="11" id="KW-1185">Reference proteome</keyword>
<evidence type="ECO:0000256" key="1">
    <source>
        <dbReference type="ARBA" id="ARBA00012552"/>
    </source>
</evidence>
<evidence type="ECO:0000256" key="2">
    <source>
        <dbReference type="ARBA" id="ARBA00022741"/>
    </source>
</evidence>
<protein>
    <recommendedName>
        <fullName evidence="1">RNA helicase</fullName>
        <ecNumber evidence="1">3.6.4.13</ecNumber>
    </recommendedName>
</protein>
<feature type="compositionally biased region" description="Polar residues" evidence="7">
    <location>
        <begin position="115"/>
        <end position="127"/>
    </location>
</feature>
<feature type="region of interest" description="Disordered" evidence="7">
    <location>
        <begin position="818"/>
        <end position="864"/>
    </location>
</feature>
<evidence type="ECO:0000313" key="12">
    <source>
        <dbReference type="WBParaSite" id="Pan_g16404.t1"/>
    </source>
</evidence>
<keyword evidence="5" id="KW-0067">ATP-binding</keyword>
<dbReference type="Pfam" id="PF00271">
    <property type="entry name" value="Helicase_C"/>
    <property type="match status" value="1"/>
</dbReference>
<dbReference type="InterPro" id="IPR014014">
    <property type="entry name" value="RNA_helicase_DEAD_Q_motif"/>
</dbReference>
<evidence type="ECO:0000256" key="7">
    <source>
        <dbReference type="SAM" id="MobiDB-lite"/>
    </source>
</evidence>
<feature type="domain" description="Helicase ATP-binding" evidence="8">
    <location>
        <begin position="458"/>
        <end position="637"/>
    </location>
</feature>
<feature type="compositionally biased region" description="Polar residues" evidence="7">
    <location>
        <begin position="11"/>
        <end position="32"/>
    </location>
</feature>
<dbReference type="PANTHER" id="PTHR47958">
    <property type="entry name" value="ATP-DEPENDENT RNA HELICASE DBP3"/>
    <property type="match status" value="1"/>
</dbReference>
<dbReference type="InterPro" id="IPR014001">
    <property type="entry name" value="Helicase_ATP-bd"/>
</dbReference>
<evidence type="ECO:0000256" key="6">
    <source>
        <dbReference type="PROSITE-ProRule" id="PRU00552"/>
    </source>
</evidence>
<keyword evidence="3" id="KW-0378">Hydrolase</keyword>
<dbReference type="WBParaSite" id="Pan_g16404.t1">
    <property type="protein sequence ID" value="Pan_g16404.t1"/>
    <property type="gene ID" value="Pan_g16404"/>
</dbReference>
<dbReference type="SMART" id="SM00487">
    <property type="entry name" value="DEXDc"/>
    <property type="match status" value="1"/>
</dbReference>
<dbReference type="GO" id="GO:0016787">
    <property type="term" value="F:hydrolase activity"/>
    <property type="evidence" value="ECO:0007669"/>
    <property type="project" value="UniProtKB-KW"/>
</dbReference>
<feature type="compositionally biased region" description="Polar residues" evidence="7">
    <location>
        <begin position="312"/>
        <end position="337"/>
    </location>
</feature>
<reference evidence="12" key="2">
    <citation type="submission" date="2020-10" db="UniProtKB">
        <authorList>
            <consortium name="WormBaseParasite"/>
        </authorList>
    </citation>
    <scope>IDENTIFICATION</scope>
</reference>
<dbReference type="Gene3D" id="3.40.50.300">
    <property type="entry name" value="P-loop containing nucleotide triphosphate hydrolases"/>
    <property type="match status" value="2"/>
</dbReference>
<feature type="short sequence motif" description="Q motif" evidence="6">
    <location>
        <begin position="427"/>
        <end position="455"/>
    </location>
</feature>
<keyword evidence="4" id="KW-0347">Helicase</keyword>
<evidence type="ECO:0000256" key="4">
    <source>
        <dbReference type="ARBA" id="ARBA00022806"/>
    </source>
</evidence>
<evidence type="ECO:0000313" key="11">
    <source>
        <dbReference type="Proteomes" id="UP000492821"/>
    </source>
</evidence>
<dbReference type="PROSITE" id="PS51194">
    <property type="entry name" value="HELICASE_CTER"/>
    <property type="match status" value="1"/>
</dbReference>
<dbReference type="PROSITE" id="PS00039">
    <property type="entry name" value="DEAD_ATP_HELICASE"/>
    <property type="match status" value="1"/>
</dbReference>
<feature type="compositionally biased region" description="Polar residues" evidence="7">
    <location>
        <begin position="160"/>
        <end position="169"/>
    </location>
</feature>
<evidence type="ECO:0000256" key="3">
    <source>
        <dbReference type="ARBA" id="ARBA00022801"/>
    </source>
</evidence>
<dbReference type="Proteomes" id="UP000492821">
    <property type="component" value="Unassembled WGS sequence"/>
</dbReference>
<accession>A0A7E4V5A7</accession>
<dbReference type="InterPro" id="IPR027417">
    <property type="entry name" value="P-loop_NTPase"/>
</dbReference>
<keyword evidence="2" id="KW-0547">Nucleotide-binding</keyword>
<feature type="region of interest" description="Disordered" evidence="7">
    <location>
        <begin position="271"/>
        <end position="381"/>
    </location>
</feature>
<dbReference type="InterPro" id="IPR001650">
    <property type="entry name" value="Helicase_C-like"/>
</dbReference>
<feature type="region of interest" description="Disordered" evidence="7">
    <location>
        <begin position="1"/>
        <end position="225"/>
    </location>
</feature>
<evidence type="ECO:0000259" key="8">
    <source>
        <dbReference type="PROSITE" id="PS51192"/>
    </source>
</evidence>
<dbReference type="GO" id="GO:0003724">
    <property type="term" value="F:RNA helicase activity"/>
    <property type="evidence" value="ECO:0007669"/>
    <property type="project" value="UniProtKB-EC"/>
</dbReference>
<dbReference type="GO" id="GO:0005524">
    <property type="term" value="F:ATP binding"/>
    <property type="evidence" value="ECO:0007669"/>
    <property type="project" value="UniProtKB-KW"/>
</dbReference>
<dbReference type="AlphaFoldDB" id="A0A7E4V5A7"/>
<sequence length="864" mass="95637">MANSFGRGAHRTQNQNNYPDVGNLSLNDQPASSRGGPPRPPPGRYDAPEDHGPPTPPGFGNRQPQINRNAFKGSSPNDPPPSSGFMDRPARNNVPPPPGFDRPQSVDPRVDIVNRKQSTHSNNSSNGFRDDSDPCDRPPPPNGNLPRGDGSAPADLNRHYGNQNESYEQNGNYNRGRGGFNESHGGQNQGYQGHRDHDSRGGAWNNGNSRQGGIDAPRGGYGNGGGYGASRNQYAAPNDYYGPPPNDYNAPCGGGGGGGYNGHNGDYNAPRGGYSGFDNRQSQGGATSNHHANYRNPNDYRYDNGHGPPMSHNRQNSYESTGSNQSYSRNNFPSTGGNDVPLGSNGRFANTNQNPRPPSDFNNGHQGNGRPEVPSRAPRDYVPQDRNVNEIFKEDQQHTVHDSASLMNGDAEIEVKGLSGLEQVKCEQWSDMELHPKIMANIKMSGYTYPRKIQQNTIPYIMDNRDIMCQGETGSGKTAAFLIPTIHKFLQDKESGAWKFTNRPYCLIVSPTRELANQLYDQAKKFANGTVTRVERAYGEINVKENVRQVARCDILVGCVGRLHHFMERGELVAADLKVLIVDEADRLFSTYDNQKFYEMFRYFSSRAARQTLLFSATLGSPEVKSLAQQHMKEDYIEIVAKTQSNSRIRYFVYPVEDQIRKIELLTEYLRHIISKNRNAKCLVFVKTKEKTYQVAVDLIEKGIKAITVHAGRSQDLREEALQSFKNGETPVLIATDVVARGMDVYAMDFVVNMDLPNGRDIFVQRCGRTGRLQEGEAVSFYHEPTDRSMGAAIAKVIENSQQVAPPFLRDGVTASDYDNINIGRERPGRSTPPRAPPRPRASPTHGRPSPAVVIPDQSVNEDW</sequence>
<evidence type="ECO:0000256" key="5">
    <source>
        <dbReference type="ARBA" id="ARBA00022840"/>
    </source>
</evidence>
<evidence type="ECO:0000259" key="9">
    <source>
        <dbReference type="PROSITE" id="PS51194"/>
    </source>
</evidence>
<feature type="domain" description="DEAD-box RNA helicase Q" evidence="10">
    <location>
        <begin position="427"/>
        <end position="455"/>
    </location>
</feature>
<proteinExistence type="predicted"/>
<feature type="compositionally biased region" description="Polar residues" evidence="7">
    <location>
        <begin position="347"/>
        <end position="365"/>
    </location>
</feature>
<dbReference type="Pfam" id="PF00270">
    <property type="entry name" value="DEAD"/>
    <property type="match status" value="1"/>
</dbReference>